<organism evidence="10 11">
    <name type="scientific">Hoyosella subflava (strain DSM 45089 / JCM 17490 / NBRC 109087 / DQS3-9A1)</name>
    <name type="common">Amycolicicoccus subflavus</name>
    <dbReference type="NCBI Taxonomy" id="443218"/>
    <lineage>
        <taxon>Bacteria</taxon>
        <taxon>Bacillati</taxon>
        <taxon>Actinomycetota</taxon>
        <taxon>Actinomycetes</taxon>
        <taxon>Mycobacteriales</taxon>
        <taxon>Hoyosellaceae</taxon>
        <taxon>Hoyosella</taxon>
    </lineage>
</organism>
<evidence type="ECO:0000313" key="11">
    <source>
        <dbReference type="Proteomes" id="UP000009235"/>
    </source>
</evidence>
<dbReference type="KEGG" id="asd:AS9A_3619"/>
<feature type="domain" description="4'-phosphopantetheinyl transferase" evidence="9">
    <location>
        <begin position="8"/>
        <end position="103"/>
    </location>
</feature>
<dbReference type="GO" id="GO:0006633">
    <property type="term" value="P:fatty acid biosynthetic process"/>
    <property type="evidence" value="ECO:0007669"/>
    <property type="project" value="UniProtKB-UniRule"/>
</dbReference>
<keyword evidence="8" id="KW-0963">Cytoplasm</keyword>
<evidence type="ECO:0000256" key="6">
    <source>
        <dbReference type="ARBA" id="ARBA00023098"/>
    </source>
</evidence>
<evidence type="ECO:0000256" key="4">
    <source>
        <dbReference type="ARBA" id="ARBA00022832"/>
    </source>
</evidence>
<dbReference type="InterPro" id="IPR008278">
    <property type="entry name" value="4-PPantetheinyl_Trfase_dom"/>
</dbReference>
<dbReference type="SUPFAM" id="SSF56214">
    <property type="entry name" value="4'-phosphopantetheinyl transferase"/>
    <property type="match status" value="1"/>
</dbReference>
<reference evidence="10 11" key="1">
    <citation type="journal article" date="2011" name="J. Bacteriol.">
        <title>Complete genome sequence of Amycolicicoccus subflavus DQS3-9A1T, an actinomycete isolated from crude oil-polluted soil.</title>
        <authorList>
            <person name="Cai M."/>
            <person name="Chen W.M."/>
            <person name="Nie Y."/>
            <person name="Chi C.Q."/>
            <person name="Wang Y.N."/>
            <person name="Tang Y.Q."/>
            <person name="Li G.Y."/>
            <person name="Wu X.L."/>
        </authorList>
    </citation>
    <scope>NUCLEOTIDE SEQUENCE [LARGE SCALE GENOMIC DNA]</scope>
    <source>
        <strain evidence="11">DSM 45089 / DQS3-9A1</strain>
    </source>
</reference>
<keyword evidence="2 8" id="KW-0808">Transferase</keyword>
<keyword evidence="6 8" id="KW-0443">Lipid metabolism</keyword>
<evidence type="ECO:0000256" key="2">
    <source>
        <dbReference type="ARBA" id="ARBA00022679"/>
    </source>
</evidence>
<dbReference type="GO" id="GO:0005737">
    <property type="term" value="C:cytoplasm"/>
    <property type="evidence" value="ECO:0007669"/>
    <property type="project" value="UniProtKB-SubCell"/>
</dbReference>
<keyword evidence="5 8" id="KW-0460">Magnesium</keyword>
<accession>F6ES53</accession>
<dbReference type="Proteomes" id="UP000009235">
    <property type="component" value="Chromosome"/>
</dbReference>
<comment type="similarity">
    <text evidence="8">Belongs to the P-Pant transferase superfamily. AcpS family.</text>
</comment>
<gene>
    <name evidence="8 10" type="primary">acpS</name>
    <name evidence="10" type="ordered locus">AS9A_3619</name>
</gene>
<dbReference type="NCBIfam" id="NF000831">
    <property type="entry name" value="PRK00070.3-1"/>
    <property type="match status" value="1"/>
</dbReference>
<dbReference type="InterPro" id="IPR002582">
    <property type="entry name" value="ACPS"/>
</dbReference>
<proteinExistence type="inferred from homology"/>
<comment type="catalytic activity">
    <reaction evidence="8">
        <text>apo-[ACP] + CoA = holo-[ACP] + adenosine 3',5'-bisphosphate + H(+)</text>
        <dbReference type="Rhea" id="RHEA:12068"/>
        <dbReference type="Rhea" id="RHEA-COMP:9685"/>
        <dbReference type="Rhea" id="RHEA-COMP:9690"/>
        <dbReference type="ChEBI" id="CHEBI:15378"/>
        <dbReference type="ChEBI" id="CHEBI:29999"/>
        <dbReference type="ChEBI" id="CHEBI:57287"/>
        <dbReference type="ChEBI" id="CHEBI:58343"/>
        <dbReference type="ChEBI" id="CHEBI:64479"/>
        <dbReference type="EC" id="2.7.8.7"/>
    </reaction>
</comment>
<dbReference type="STRING" id="443218.AS9A_3619"/>
<feature type="binding site" evidence="8">
    <location>
        <position position="61"/>
    </location>
    <ligand>
        <name>Mg(2+)</name>
        <dbReference type="ChEBI" id="CHEBI:18420"/>
    </ligand>
</feature>
<dbReference type="NCBIfam" id="TIGR00556">
    <property type="entry name" value="pantethn_trn"/>
    <property type="match status" value="1"/>
</dbReference>
<evidence type="ECO:0000256" key="5">
    <source>
        <dbReference type="ARBA" id="ARBA00022842"/>
    </source>
</evidence>
<dbReference type="EC" id="2.7.8.7" evidence="8"/>
<keyword evidence="7 8" id="KW-0275">Fatty acid biosynthesis</keyword>
<dbReference type="Gene3D" id="3.90.470.20">
    <property type="entry name" value="4'-phosphopantetheinyl transferase domain"/>
    <property type="match status" value="1"/>
</dbReference>
<dbReference type="GO" id="GO:0008897">
    <property type="term" value="F:holo-[acyl-carrier-protein] synthase activity"/>
    <property type="evidence" value="ECO:0007669"/>
    <property type="project" value="UniProtKB-UniRule"/>
</dbReference>
<comment type="subcellular location">
    <subcellularLocation>
        <location evidence="8">Cytoplasm</location>
    </subcellularLocation>
</comment>
<comment type="cofactor">
    <cofactor evidence="8">
        <name>Mg(2+)</name>
        <dbReference type="ChEBI" id="CHEBI:18420"/>
    </cofactor>
</comment>
<protein>
    <recommendedName>
        <fullName evidence="8">Holo-[acyl-carrier-protein] synthase</fullName>
        <shortName evidence="8">Holo-ACP synthase</shortName>
        <ecNumber evidence="8">2.7.8.7</ecNumber>
    </recommendedName>
    <alternativeName>
        <fullName evidence="8">4'-phosphopantetheinyl transferase AcpS</fullName>
    </alternativeName>
</protein>
<dbReference type="eggNOG" id="COG0736">
    <property type="taxonomic scope" value="Bacteria"/>
</dbReference>
<comment type="function">
    <text evidence="8">Transfers the 4'-phosphopantetheine moiety from coenzyme A to a Ser of acyl-carrier-protein.</text>
</comment>
<evidence type="ECO:0000256" key="3">
    <source>
        <dbReference type="ARBA" id="ARBA00022723"/>
    </source>
</evidence>
<sequence length="133" mass="14467">MTGMAVRGIGIDLVCVSEFAEQLTHPGTTMLQNFTVGERRYCSSVADDPARHYAARWAAKEALIKAWSGSRFARPPVMSNVRFSEIEVLTDNWGRPSLVVKGDIAGYIGDATIHVSLTHDGDMAGAFVIIEDP</sequence>
<evidence type="ECO:0000256" key="8">
    <source>
        <dbReference type="HAMAP-Rule" id="MF_00101"/>
    </source>
</evidence>
<dbReference type="InterPro" id="IPR037143">
    <property type="entry name" value="4-PPantetheinyl_Trfase_dom_sf"/>
</dbReference>
<dbReference type="AlphaFoldDB" id="F6ES53"/>
<evidence type="ECO:0000256" key="1">
    <source>
        <dbReference type="ARBA" id="ARBA00022516"/>
    </source>
</evidence>
<keyword evidence="4 8" id="KW-0276">Fatty acid metabolism</keyword>
<name>F6ES53_HOYSD</name>
<dbReference type="InterPro" id="IPR004568">
    <property type="entry name" value="Ppantetheine-prot_Trfase_dom"/>
</dbReference>
<keyword evidence="11" id="KW-1185">Reference proteome</keyword>
<dbReference type="GO" id="GO:0000287">
    <property type="term" value="F:magnesium ion binding"/>
    <property type="evidence" value="ECO:0007669"/>
    <property type="project" value="UniProtKB-UniRule"/>
</dbReference>
<dbReference type="EMBL" id="CP002786">
    <property type="protein sequence ID" value="AEF42057.1"/>
    <property type="molecule type" value="Genomic_DNA"/>
</dbReference>
<dbReference type="Pfam" id="PF01648">
    <property type="entry name" value="ACPS"/>
    <property type="match status" value="1"/>
</dbReference>
<evidence type="ECO:0000256" key="7">
    <source>
        <dbReference type="ARBA" id="ARBA00023160"/>
    </source>
</evidence>
<feature type="binding site" evidence="8">
    <location>
        <position position="12"/>
    </location>
    <ligand>
        <name>Mg(2+)</name>
        <dbReference type="ChEBI" id="CHEBI:18420"/>
    </ligand>
</feature>
<dbReference type="HOGENOM" id="CLU_089696_2_0_11"/>
<keyword evidence="1 8" id="KW-0444">Lipid biosynthesis</keyword>
<evidence type="ECO:0000259" key="9">
    <source>
        <dbReference type="Pfam" id="PF01648"/>
    </source>
</evidence>
<evidence type="ECO:0000313" key="10">
    <source>
        <dbReference type="EMBL" id="AEF42057.1"/>
    </source>
</evidence>
<keyword evidence="3 8" id="KW-0479">Metal-binding</keyword>
<dbReference type="HAMAP" id="MF_00101">
    <property type="entry name" value="AcpS"/>
    <property type="match status" value="1"/>
</dbReference>